<evidence type="ECO:0000256" key="2">
    <source>
        <dbReference type="ARBA" id="ARBA00022603"/>
    </source>
</evidence>
<evidence type="ECO:0000313" key="7">
    <source>
        <dbReference type="EMBL" id="MFC7079301.1"/>
    </source>
</evidence>
<evidence type="ECO:0000256" key="3">
    <source>
        <dbReference type="ARBA" id="ARBA00022679"/>
    </source>
</evidence>
<organism evidence="7 8">
    <name type="scientific">Halorussus caseinilyticus</name>
    <dbReference type="NCBI Taxonomy" id="3034025"/>
    <lineage>
        <taxon>Archaea</taxon>
        <taxon>Methanobacteriati</taxon>
        <taxon>Methanobacteriota</taxon>
        <taxon>Stenosarchaea group</taxon>
        <taxon>Halobacteria</taxon>
        <taxon>Halobacteriales</taxon>
        <taxon>Haladaptataceae</taxon>
        <taxon>Halorussus</taxon>
    </lineage>
</organism>
<dbReference type="NCBIfam" id="TIGR00675">
    <property type="entry name" value="dcm"/>
    <property type="match status" value="1"/>
</dbReference>
<name>A0ABD5WF80_9EURY</name>
<dbReference type="InterPro" id="IPR018117">
    <property type="entry name" value="C5_DNA_meth_AS"/>
</dbReference>
<dbReference type="PANTHER" id="PTHR10629:SF52">
    <property type="entry name" value="DNA (CYTOSINE-5)-METHYLTRANSFERASE 1"/>
    <property type="match status" value="1"/>
</dbReference>
<dbReference type="EMBL" id="JBHSZH010000003">
    <property type="protein sequence ID" value="MFC7079301.1"/>
    <property type="molecule type" value="Genomic_DNA"/>
</dbReference>
<comment type="caution">
    <text evidence="7">The sequence shown here is derived from an EMBL/GenBank/DDBJ whole genome shotgun (WGS) entry which is preliminary data.</text>
</comment>
<proteinExistence type="inferred from homology"/>
<dbReference type="Gene3D" id="3.90.120.10">
    <property type="entry name" value="DNA Methylase, subunit A, domain 2"/>
    <property type="match status" value="1"/>
</dbReference>
<keyword evidence="4" id="KW-0949">S-adenosyl-L-methionine</keyword>
<dbReference type="GO" id="GO:0032259">
    <property type="term" value="P:methylation"/>
    <property type="evidence" value="ECO:0007669"/>
    <property type="project" value="UniProtKB-KW"/>
</dbReference>
<dbReference type="PRINTS" id="PR00105">
    <property type="entry name" value="C5METTRFRASE"/>
</dbReference>
<feature type="region of interest" description="Disordered" evidence="6">
    <location>
        <begin position="297"/>
        <end position="336"/>
    </location>
</feature>
<dbReference type="Proteomes" id="UP001596407">
    <property type="component" value="Unassembled WGS sequence"/>
</dbReference>
<feature type="compositionally biased region" description="Polar residues" evidence="6">
    <location>
        <begin position="311"/>
        <end position="336"/>
    </location>
</feature>
<evidence type="ECO:0000313" key="8">
    <source>
        <dbReference type="Proteomes" id="UP001596407"/>
    </source>
</evidence>
<keyword evidence="8" id="KW-1185">Reference proteome</keyword>
<dbReference type="GO" id="GO:0003886">
    <property type="term" value="F:DNA (cytosine-5-)-methyltransferase activity"/>
    <property type="evidence" value="ECO:0007669"/>
    <property type="project" value="UniProtKB-EC"/>
</dbReference>
<dbReference type="RefSeq" id="WP_382208802.1">
    <property type="nucleotide sequence ID" value="NZ_JBHSZH010000003.1"/>
</dbReference>
<evidence type="ECO:0000256" key="4">
    <source>
        <dbReference type="ARBA" id="ARBA00022691"/>
    </source>
</evidence>
<gene>
    <name evidence="7" type="ORF">ACFQJ6_03195</name>
</gene>
<dbReference type="Pfam" id="PF00145">
    <property type="entry name" value="DNA_methylase"/>
    <property type="match status" value="1"/>
</dbReference>
<dbReference type="PROSITE" id="PS51679">
    <property type="entry name" value="SAM_MT_C5"/>
    <property type="match status" value="1"/>
</dbReference>
<keyword evidence="2 7" id="KW-0489">Methyltransferase</keyword>
<evidence type="ECO:0000256" key="5">
    <source>
        <dbReference type="RuleBase" id="RU000416"/>
    </source>
</evidence>
<dbReference type="EC" id="2.1.1.37" evidence="1"/>
<dbReference type="SUPFAM" id="SSF53335">
    <property type="entry name" value="S-adenosyl-L-methionine-dependent methyltransferases"/>
    <property type="match status" value="1"/>
</dbReference>
<dbReference type="InterPro" id="IPR029063">
    <property type="entry name" value="SAM-dependent_MTases_sf"/>
</dbReference>
<evidence type="ECO:0000256" key="1">
    <source>
        <dbReference type="ARBA" id="ARBA00011975"/>
    </source>
</evidence>
<sequence length="336" mass="38408">MESDDNTAETFRRNFDGEVIEKDIRNVPSFEMWDDADVVVGGPPCQGFSNLNKTSTEALSDERNELWRHFLRAVEDIDPDVFLIENVSRFLKSREGARAVKIAEELGYTIVVDTLWAHDYGVPQKRKRGFVLGSKLGVPFFPEETDEETRTVRDAFGSLPHEPSEENWHVSRKRVTELSKRRFQEVPPGGNRFDLPKELMPDCWKNKERGGTDLFSRLWWNLPSVTIRTEFYKPEKGRYLHPEANRSITIREGARLQTFPDDFEFVGARTRVAPQIGNAVPPKLAYHLGRAIKSHLEGKKAESIQRRKPNMISSRNRSGLGSKSSPNLPRSAVSNL</sequence>
<dbReference type="InterPro" id="IPR001525">
    <property type="entry name" value="C5_MeTfrase"/>
</dbReference>
<accession>A0ABD5WF80</accession>
<dbReference type="Gene3D" id="3.40.50.150">
    <property type="entry name" value="Vaccinia Virus protein VP39"/>
    <property type="match status" value="1"/>
</dbReference>
<keyword evidence="3 7" id="KW-0808">Transferase</keyword>
<protein>
    <recommendedName>
        <fullName evidence="1">DNA (cytosine-5-)-methyltransferase</fullName>
        <ecNumber evidence="1">2.1.1.37</ecNumber>
    </recommendedName>
</protein>
<dbReference type="AlphaFoldDB" id="A0ABD5WF80"/>
<dbReference type="PANTHER" id="PTHR10629">
    <property type="entry name" value="CYTOSINE-SPECIFIC METHYLTRANSFERASE"/>
    <property type="match status" value="1"/>
</dbReference>
<comment type="similarity">
    <text evidence="5">Belongs to the class I-like SAM-binding methyltransferase superfamily. C5-methyltransferase family.</text>
</comment>
<evidence type="ECO:0000256" key="6">
    <source>
        <dbReference type="SAM" id="MobiDB-lite"/>
    </source>
</evidence>
<dbReference type="PROSITE" id="PS00094">
    <property type="entry name" value="C5_MTASE_1"/>
    <property type="match status" value="1"/>
</dbReference>
<reference evidence="7 8" key="1">
    <citation type="journal article" date="2019" name="Int. J. Syst. Evol. Microbiol.">
        <title>The Global Catalogue of Microorganisms (GCM) 10K type strain sequencing project: providing services to taxonomists for standard genome sequencing and annotation.</title>
        <authorList>
            <consortium name="The Broad Institute Genomics Platform"/>
            <consortium name="The Broad Institute Genome Sequencing Center for Infectious Disease"/>
            <person name="Wu L."/>
            <person name="Ma J."/>
        </authorList>
    </citation>
    <scope>NUCLEOTIDE SEQUENCE [LARGE SCALE GENOMIC DNA]</scope>
    <source>
        <strain evidence="7 8">DT72</strain>
    </source>
</reference>
<dbReference type="InterPro" id="IPR050390">
    <property type="entry name" value="C5-Methyltransferase"/>
</dbReference>